<evidence type="ECO:0000259" key="1">
    <source>
        <dbReference type="Pfam" id="PF13456"/>
    </source>
</evidence>
<dbReference type="InterPro" id="IPR002156">
    <property type="entry name" value="RNaseH_domain"/>
</dbReference>
<dbReference type="InterPro" id="IPR053151">
    <property type="entry name" value="RNase_H-like"/>
</dbReference>
<proteinExistence type="predicted"/>
<dbReference type="InterPro" id="IPR036397">
    <property type="entry name" value="RNaseH_sf"/>
</dbReference>
<dbReference type="PANTHER" id="PTHR47723:SF24">
    <property type="entry name" value="RNASE H TYPE-1 DOMAIN-CONTAINING PROTEIN"/>
    <property type="match status" value="1"/>
</dbReference>
<comment type="caution">
    <text evidence="2">The sequence shown here is derived from an EMBL/GenBank/DDBJ whole genome shotgun (WGS) entry which is preliminary data.</text>
</comment>
<organism evidence="2 3">
    <name type="scientific">Cuscuta epithymum</name>
    <dbReference type="NCBI Taxonomy" id="186058"/>
    <lineage>
        <taxon>Eukaryota</taxon>
        <taxon>Viridiplantae</taxon>
        <taxon>Streptophyta</taxon>
        <taxon>Embryophyta</taxon>
        <taxon>Tracheophyta</taxon>
        <taxon>Spermatophyta</taxon>
        <taxon>Magnoliopsida</taxon>
        <taxon>eudicotyledons</taxon>
        <taxon>Gunneridae</taxon>
        <taxon>Pentapetalae</taxon>
        <taxon>asterids</taxon>
        <taxon>lamiids</taxon>
        <taxon>Solanales</taxon>
        <taxon>Convolvulaceae</taxon>
        <taxon>Cuscuteae</taxon>
        <taxon>Cuscuta</taxon>
        <taxon>Cuscuta subgen. Cuscuta</taxon>
    </lineage>
</organism>
<dbReference type="Proteomes" id="UP001152523">
    <property type="component" value="Unassembled WGS sequence"/>
</dbReference>
<feature type="non-terminal residue" evidence="2">
    <location>
        <position position="102"/>
    </location>
</feature>
<dbReference type="InterPro" id="IPR044730">
    <property type="entry name" value="RNase_H-like_dom_plant"/>
</dbReference>
<dbReference type="CDD" id="cd06222">
    <property type="entry name" value="RNase_H_like"/>
    <property type="match status" value="1"/>
</dbReference>
<accession>A0AAV0DR98</accession>
<feature type="domain" description="RNase H type-1" evidence="1">
    <location>
        <begin position="2"/>
        <end position="76"/>
    </location>
</feature>
<dbReference type="GO" id="GO:0004523">
    <property type="term" value="F:RNA-DNA hybrid ribonuclease activity"/>
    <property type="evidence" value="ECO:0007669"/>
    <property type="project" value="InterPro"/>
</dbReference>
<dbReference type="InterPro" id="IPR012337">
    <property type="entry name" value="RNaseH-like_sf"/>
</dbReference>
<dbReference type="Pfam" id="PF13456">
    <property type="entry name" value="RVT_3"/>
    <property type="match status" value="1"/>
</dbReference>
<reference evidence="2" key="1">
    <citation type="submission" date="2022-07" db="EMBL/GenBank/DDBJ databases">
        <authorList>
            <person name="Macas J."/>
            <person name="Novak P."/>
            <person name="Neumann P."/>
        </authorList>
    </citation>
    <scope>NUCLEOTIDE SEQUENCE</scope>
</reference>
<name>A0AAV0DR98_9ASTE</name>
<dbReference type="EMBL" id="CAMAPF010000127">
    <property type="protein sequence ID" value="CAH9104486.1"/>
    <property type="molecule type" value="Genomic_DNA"/>
</dbReference>
<keyword evidence="3" id="KW-1185">Reference proteome</keyword>
<sequence>MGVRDALLGAAEAGWSHVEVITDALSAVQGLKNEGGSSCLFLILNDIRHILKDKSNFIVSFCKRSANRVAHALARAHVTISDQYCWYDSIPDSIVSLLAHDL</sequence>
<dbReference type="SUPFAM" id="SSF53098">
    <property type="entry name" value="Ribonuclease H-like"/>
    <property type="match status" value="1"/>
</dbReference>
<gene>
    <name evidence="2" type="ORF">CEPIT_LOCUS16821</name>
</gene>
<dbReference type="Gene3D" id="3.30.420.10">
    <property type="entry name" value="Ribonuclease H-like superfamily/Ribonuclease H"/>
    <property type="match status" value="1"/>
</dbReference>
<evidence type="ECO:0000313" key="2">
    <source>
        <dbReference type="EMBL" id="CAH9104486.1"/>
    </source>
</evidence>
<dbReference type="GO" id="GO:0003676">
    <property type="term" value="F:nucleic acid binding"/>
    <property type="evidence" value="ECO:0007669"/>
    <property type="project" value="InterPro"/>
</dbReference>
<protein>
    <recommendedName>
        <fullName evidence="1">RNase H type-1 domain-containing protein</fullName>
    </recommendedName>
</protein>
<evidence type="ECO:0000313" key="3">
    <source>
        <dbReference type="Proteomes" id="UP001152523"/>
    </source>
</evidence>
<dbReference type="AlphaFoldDB" id="A0AAV0DR98"/>
<dbReference type="PANTHER" id="PTHR47723">
    <property type="entry name" value="OS05G0353850 PROTEIN"/>
    <property type="match status" value="1"/>
</dbReference>